<dbReference type="InterPro" id="IPR008979">
    <property type="entry name" value="Galactose-bd-like_sf"/>
</dbReference>
<keyword evidence="5" id="KW-1185">Reference proteome</keyword>
<feature type="signal peptide" evidence="2">
    <location>
        <begin position="1"/>
        <end position="23"/>
    </location>
</feature>
<keyword evidence="2" id="KW-0732">Signal</keyword>
<dbReference type="InterPro" id="IPR013857">
    <property type="entry name" value="NADH-UbQ_OxRdtase-assoc_prot30"/>
</dbReference>
<comment type="caution">
    <text evidence="4">The sequence shown here is derived from an EMBL/GenBank/DDBJ whole genome shotgun (WGS) entry which is preliminary data.</text>
</comment>
<dbReference type="PANTHER" id="PTHR13194:SF19">
    <property type="entry name" value="NAD(P)-BINDING ROSSMANN-FOLD SUPERFAMILY PROTEIN"/>
    <property type="match status" value="1"/>
</dbReference>
<evidence type="ECO:0000313" key="4">
    <source>
        <dbReference type="EMBL" id="TWT50996.1"/>
    </source>
</evidence>
<proteinExistence type="inferred from homology"/>
<evidence type="ECO:0000313" key="5">
    <source>
        <dbReference type="Proteomes" id="UP000316598"/>
    </source>
</evidence>
<dbReference type="InterPro" id="IPR039131">
    <property type="entry name" value="NDUFAF1"/>
</dbReference>
<dbReference type="SUPFAM" id="SSF49785">
    <property type="entry name" value="Galactose-binding domain-like"/>
    <property type="match status" value="1"/>
</dbReference>
<dbReference type="OrthoDB" id="442188at2"/>
<evidence type="ECO:0000259" key="3">
    <source>
        <dbReference type="Pfam" id="PF08547"/>
    </source>
</evidence>
<dbReference type="RefSeq" id="WP_146516117.1">
    <property type="nucleotide sequence ID" value="NZ_SJPI01000002.1"/>
</dbReference>
<evidence type="ECO:0000256" key="1">
    <source>
        <dbReference type="ARBA" id="ARBA00007884"/>
    </source>
</evidence>
<evidence type="ECO:0000256" key="2">
    <source>
        <dbReference type="SAM" id="SignalP"/>
    </source>
</evidence>
<name>A0A5C5WJP5_9BACT</name>
<reference evidence="4 5" key="1">
    <citation type="submission" date="2019-02" db="EMBL/GenBank/DDBJ databases">
        <title>Deep-cultivation of Planctomycetes and their phenomic and genomic characterization uncovers novel biology.</title>
        <authorList>
            <person name="Wiegand S."/>
            <person name="Jogler M."/>
            <person name="Boedeker C."/>
            <person name="Pinto D."/>
            <person name="Vollmers J."/>
            <person name="Rivas-Marin E."/>
            <person name="Kohn T."/>
            <person name="Peeters S.H."/>
            <person name="Heuer A."/>
            <person name="Rast P."/>
            <person name="Oberbeckmann S."/>
            <person name="Bunk B."/>
            <person name="Jeske O."/>
            <person name="Meyerdierks A."/>
            <person name="Storesund J.E."/>
            <person name="Kallscheuer N."/>
            <person name="Luecker S."/>
            <person name="Lage O.M."/>
            <person name="Pohl T."/>
            <person name="Merkel B.J."/>
            <person name="Hornburger P."/>
            <person name="Mueller R.-W."/>
            <person name="Bruemmer F."/>
            <person name="Labrenz M."/>
            <person name="Spormann A.M."/>
            <person name="Op Den Camp H."/>
            <person name="Overmann J."/>
            <person name="Amann R."/>
            <person name="Jetten M.S.M."/>
            <person name="Mascher T."/>
            <person name="Medema M.H."/>
            <person name="Devos D.P."/>
            <person name="Kaster A.-K."/>
            <person name="Ovreas L."/>
            <person name="Rohde M."/>
            <person name="Galperin M.Y."/>
            <person name="Jogler C."/>
        </authorList>
    </citation>
    <scope>NUCLEOTIDE SEQUENCE [LARGE SCALE GENOMIC DNA]</scope>
    <source>
        <strain evidence="4 5">Pla22</strain>
    </source>
</reference>
<dbReference type="Proteomes" id="UP000316598">
    <property type="component" value="Unassembled WGS sequence"/>
</dbReference>
<dbReference type="Gene3D" id="2.60.120.260">
    <property type="entry name" value="Galactose-binding domain-like"/>
    <property type="match status" value="1"/>
</dbReference>
<dbReference type="Pfam" id="PF08547">
    <property type="entry name" value="CIA30"/>
    <property type="match status" value="1"/>
</dbReference>
<feature type="chain" id="PRO_5022744749" evidence="2">
    <location>
        <begin position="24"/>
        <end position="198"/>
    </location>
</feature>
<protein>
    <submittedName>
        <fullName evidence="4">Complex I intermediate-associated protein 30 (CIA30)</fullName>
    </submittedName>
</protein>
<organism evidence="4 5">
    <name type="scientific">Rubripirellula amarantea</name>
    <dbReference type="NCBI Taxonomy" id="2527999"/>
    <lineage>
        <taxon>Bacteria</taxon>
        <taxon>Pseudomonadati</taxon>
        <taxon>Planctomycetota</taxon>
        <taxon>Planctomycetia</taxon>
        <taxon>Pirellulales</taxon>
        <taxon>Pirellulaceae</taxon>
        <taxon>Rubripirellula</taxon>
    </lineage>
</organism>
<dbReference type="EMBL" id="SJPI01000002">
    <property type="protein sequence ID" value="TWT50996.1"/>
    <property type="molecule type" value="Genomic_DNA"/>
</dbReference>
<accession>A0A5C5WJP5</accession>
<gene>
    <name evidence="4" type="ORF">Pla22_37720</name>
</gene>
<sequence length="198" mass="21517" precursor="true">MKPLFRFAAVLLFAVLTVPAAEAQTMTSLFDFAQSADTQSSDAAKWQIVNDGVMGGRSSSQASIVKLDTGEDAMRFAGNLSLENNGGFASVRSRPSGSLGLDPGETIVLRVKGDGRRYTFNLYTPDRRTAFSYQMEFATTAGQWTEVKLPIDQFVAHSFGRRIPGMKLTPSQVQSIGILLGDKKPGPFEILIDSIMVQ</sequence>
<dbReference type="PANTHER" id="PTHR13194">
    <property type="entry name" value="COMPLEX I INTERMEDIATE-ASSOCIATED PROTEIN 30"/>
    <property type="match status" value="1"/>
</dbReference>
<feature type="domain" description="NADH:ubiquinone oxidoreductase intermediate-associated protein 30" evidence="3">
    <location>
        <begin position="39"/>
        <end position="192"/>
    </location>
</feature>
<comment type="similarity">
    <text evidence="1">Belongs to the CIA30 family.</text>
</comment>
<dbReference type="AlphaFoldDB" id="A0A5C5WJP5"/>